<feature type="non-terminal residue" evidence="2">
    <location>
        <position position="1"/>
    </location>
</feature>
<accession>A0A1D3L8V4</accession>
<evidence type="ECO:0000256" key="1">
    <source>
        <dbReference type="SAM" id="MobiDB-lite"/>
    </source>
</evidence>
<sequence length="385" mass="44684">KGLEININYDKSLKSYCPILNYVNNQECTYYEQVVASAFIALLTLFKKFDDDEDEDVLEDDKLAEYAILWLCYKIDQGTYKYSNLSAFYKKYIMDNEKNIKEENGANAYKSYKDIINNIICSKTIDISNMSKFYEGFELLSINEIDKLFSVETKGSETNINYDKSLNAYCPILNYVNNQECTYYEQVVASAFIALLTLFNNLDNDDEDVLENNKLAEYAILWLCYKIDQGTYKYSNLSAFYKKYIMDNEKNIKEENGANAYKSYKDIINNIICSKTIDISNMSKFYEGFELLCKMYYECNGSSKDCTACLEKAKEFSEHFEKLNRNSDITEDDPYYKVLCTLSNDYEKLKNKYDNAESSKFPSLPPIKPTKSSTRNTVEASVQLS</sequence>
<dbReference type="Proteomes" id="UP000195879">
    <property type="component" value="Unassembled WGS sequence"/>
</dbReference>
<proteinExistence type="predicted"/>
<protein>
    <submittedName>
        <fullName evidence="2">CIR protein</fullName>
    </submittedName>
</protein>
<gene>
    <name evidence="2" type="ORF">PCHDK_000511200</name>
</gene>
<name>A0A1D3L8V4_PLACE</name>
<dbReference type="EMBL" id="FMIO01000218">
    <property type="protein sequence ID" value="SCL88020.1"/>
    <property type="molecule type" value="Genomic_DNA"/>
</dbReference>
<evidence type="ECO:0000313" key="3">
    <source>
        <dbReference type="Proteomes" id="UP000195879"/>
    </source>
</evidence>
<organism evidence="2 3">
    <name type="scientific">Plasmodium chabaudi adami</name>
    <dbReference type="NCBI Taxonomy" id="5826"/>
    <lineage>
        <taxon>Eukaryota</taxon>
        <taxon>Sar</taxon>
        <taxon>Alveolata</taxon>
        <taxon>Apicomplexa</taxon>
        <taxon>Aconoidasida</taxon>
        <taxon>Haemosporida</taxon>
        <taxon>Plasmodiidae</taxon>
        <taxon>Plasmodium</taxon>
        <taxon>Plasmodium (Vinckeia)</taxon>
    </lineage>
</organism>
<dbReference type="Pfam" id="PF06022">
    <property type="entry name" value="Cir_Bir_Yir"/>
    <property type="match status" value="2"/>
</dbReference>
<dbReference type="NCBIfam" id="TIGR01590">
    <property type="entry name" value="yir-bir-cir_Pla"/>
    <property type="match status" value="1"/>
</dbReference>
<feature type="non-terminal residue" evidence="2">
    <location>
        <position position="385"/>
    </location>
</feature>
<reference evidence="2 3" key="1">
    <citation type="submission" date="2016-08" db="EMBL/GenBank/DDBJ databases">
        <authorList>
            <consortium name="Pathogen Informatics"/>
        </authorList>
    </citation>
    <scope>NUCLEOTIDE SEQUENCE [LARGE SCALE GENOMIC DNA]</scope>
    <source>
        <strain evidence="2 3">DK</strain>
    </source>
</reference>
<dbReference type="InterPro" id="IPR006477">
    <property type="entry name" value="Yir_bir_cir"/>
</dbReference>
<dbReference type="AlphaFoldDB" id="A0A1D3L8V4"/>
<evidence type="ECO:0000313" key="2">
    <source>
        <dbReference type="EMBL" id="SCL88020.1"/>
    </source>
</evidence>
<feature type="compositionally biased region" description="Polar residues" evidence="1">
    <location>
        <begin position="370"/>
        <end position="385"/>
    </location>
</feature>
<feature type="region of interest" description="Disordered" evidence="1">
    <location>
        <begin position="355"/>
        <end position="385"/>
    </location>
</feature>